<evidence type="ECO:0000313" key="1">
    <source>
        <dbReference type="EMBL" id="CAK7236264.1"/>
    </source>
</evidence>
<keyword evidence="2" id="KW-1185">Reference proteome</keyword>
<sequence>MIDEHNLFVSLGNFNSDAAIDAEFNTLVGLATTVRDETIAADAIKIAADAAAVAAIWSFGLGMAAFATLEVTATIMQAVISSKSKDLNEKLKTVDTDIASQINPSVSKYVAAYKKNNDIVAAKQAKGMDGQTCRSILLQFMAQIESTGGTLDVPTFKKYANSARKLYESQEINDVYDALDKLNMSAKSDEDVKKCIDSLKGFTFGGGTALTIVRYTSVGIMANRLNVATKKLAQYNEIAEFVGAETETSLFKMMDCWGKFFAGIAVVASVADAILEILDIVEVVEQTKKMVDDLNGRIKTSYKSYFDGIKQAAQLYNEAAKKKTG</sequence>
<organism evidence="1 2">
    <name type="scientific">Sporothrix bragantina</name>
    <dbReference type="NCBI Taxonomy" id="671064"/>
    <lineage>
        <taxon>Eukaryota</taxon>
        <taxon>Fungi</taxon>
        <taxon>Dikarya</taxon>
        <taxon>Ascomycota</taxon>
        <taxon>Pezizomycotina</taxon>
        <taxon>Sordariomycetes</taxon>
        <taxon>Sordariomycetidae</taxon>
        <taxon>Ophiostomatales</taxon>
        <taxon>Ophiostomataceae</taxon>
        <taxon>Sporothrix</taxon>
    </lineage>
</organism>
<reference evidence="1 2" key="1">
    <citation type="submission" date="2024-01" db="EMBL/GenBank/DDBJ databases">
        <authorList>
            <person name="Allen C."/>
            <person name="Tagirdzhanova G."/>
        </authorList>
    </citation>
    <scope>NUCLEOTIDE SEQUENCE [LARGE SCALE GENOMIC DNA]</scope>
</reference>
<gene>
    <name evidence="1" type="ORF">SBRCBS47491_009580</name>
</gene>
<dbReference type="Proteomes" id="UP001642406">
    <property type="component" value="Unassembled WGS sequence"/>
</dbReference>
<proteinExistence type="predicted"/>
<accession>A0ABP0CYK5</accession>
<evidence type="ECO:0000313" key="2">
    <source>
        <dbReference type="Proteomes" id="UP001642406"/>
    </source>
</evidence>
<comment type="caution">
    <text evidence="1">The sequence shown here is derived from an EMBL/GenBank/DDBJ whole genome shotgun (WGS) entry which is preliminary data.</text>
</comment>
<dbReference type="EMBL" id="CAWUHC010000155">
    <property type="protein sequence ID" value="CAK7236264.1"/>
    <property type="molecule type" value="Genomic_DNA"/>
</dbReference>
<name>A0ABP0CYK5_9PEZI</name>
<protein>
    <submittedName>
        <fullName evidence="1">Uncharacterized protein</fullName>
    </submittedName>
</protein>